<dbReference type="EMBL" id="UZAL01028244">
    <property type="protein sequence ID" value="VDP39593.1"/>
    <property type="molecule type" value="Genomic_DNA"/>
</dbReference>
<sequence>MGYNMNVRNAQSPDSKVCEVSLTVKVRDNSERITAHSATNQSHPTTKKLWSTNVVATQLNMGQVLIS</sequence>
<dbReference type="AlphaFoldDB" id="A0A183NZC8"/>
<keyword evidence="2" id="KW-1185">Reference proteome</keyword>
<protein>
    <submittedName>
        <fullName evidence="1">Uncharacterized protein</fullName>
    </submittedName>
</protein>
<gene>
    <name evidence="1" type="ORF">SMTD_LOCUS7464</name>
</gene>
<evidence type="ECO:0000313" key="2">
    <source>
        <dbReference type="Proteomes" id="UP000269396"/>
    </source>
</evidence>
<proteinExistence type="predicted"/>
<accession>A0A183NZC8</accession>
<reference evidence="1 2" key="1">
    <citation type="submission" date="2018-11" db="EMBL/GenBank/DDBJ databases">
        <authorList>
            <consortium name="Pathogen Informatics"/>
        </authorList>
    </citation>
    <scope>NUCLEOTIDE SEQUENCE [LARGE SCALE GENOMIC DNA]</scope>
    <source>
        <strain>Denwood</strain>
        <strain evidence="2">Zambia</strain>
    </source>
</reference>
<organism evidence="1 2">
    <name type="scientific">Schistosoma mattheei</name>
    <dbReference type="NCBI Taxonomy" id="31246"/>
    <lineage>
        <taxon>Eukaryota</taxon>
        <taxon>Metazoa</taxon>
        <taxon>Spiralia</taxon>
        <taxon>Lophotrochozoa</taxon>
        <taxon>Platyhelminthes</taxon>
        <taxon>Trematoda</taxon>
        <taxon>Digenea</taxon>
        <taxon>Strigeidida</taxon>
        <taxon>Schistosomatoidea</taxon>
        <taxon>Schistosomatidae</taxon>
        <taxon>Schistosoma</taxon>
    </lineage>
</organism>
<evidence type="ECO:0000313" key="1">
    <source>
        <dbReference type="EMBL" id="VDP39593.1"/>
    </source>
</evidence>
<name>A0A183NZC8_9TREM</name>
<dbReference type="Proteomes" id="UP000269396">
    <property type="component" value="Unassembled WGS sequence"/>
</dbReference>